<dbReference type="AlphaFoldDB" id="A0A034V273"/>
<organism evidence="1">
    <name type="scientific">Bactrocera dorsalis</name>
    <name type="common">Oriental fruit fly</name>
    <name type="synonym">Dacus dorsalis</name>
    <dbReference type="NCBI Taxonomy" id="27457"/>
    <lineage>
        <taxon>Eukaryota</taxon>
        <taxon>Metazoa</taxon>
        <taxon>Ecdysozoa</taxon>
        <taxon>Arthropoda</taxon>
        <taxon>Hexapoda</taxon>
        <taxon>Insecta</taxon>
        <taxon>Pterygota</taxon>
        <taxon>Neoptera</taxon>
        <taxon>Endopterygota</taxon>
        <taxon>Diptera</taxon>
        <taxon>Brachycera</taxon>
        <taxon>Muscomorpha</taxon>
        <taxon>Tephritoidea</taxon>
        <taxon>Tephritidae</taxon>
        <taxon>Bactrocera</taxon>
        <taxon>Bactrocera</taxon>
    </lineage>
</organism>
<feature type="non-terminal residue" evidence="1">
    <location>
        <position position="1"/>
    </location>
</feature>
<evidence type="ECO:0000313" key="1">
    <source>
        <dbReference type="EMBL" id="JAC35648.1"/>
    </source>
</evidence>
<sequence>LRVAITATTSNCSKSDAAITIIVCTFKYTKQLRAAYKENNNNNKGSTIVMPVFELSVKKNAKKLILDAAQRFKCYCRNNAAYTITVSNVDFTDHTHTHMYVYVAIFYIAAEHTSGHTSPLNSYT</sequence>
<name>A0A034V273_BACDO</name>
<protein>
    <submittedName>
        <fullName evidence="1">Uncharacterized protein</fullName>
    </submittedName>
</protein>
<proteinExistence type="predicted"/>
<reference evidence="1" key="1">
    <citation type="journal article" date="2014" name="BMC Genomics">
        <title>Characterizing the developmental transcriptome of the oriental fruit fly, Bactrocera dorsalis (Diptera: Tephritidae) through comparative genomic analysis with Drosophila melanogaster utilizing modENCODE datasets.</title>
        <authorList>
            <person name="Geib S.M."/>
            <person name="Calla B."/>
            <person name="Hall B."/>
            <person name="Hou S."/>
            <person name="Manoukis N.C."/>
        </authorList>
    </citation>
    <scope>NUCLEOTIDE SEQUENCE</scope>
    <source>
        <strain evidence="1">Punador</strain>
    </source>
</reference>
<dbReference type="EMBL" id="GAKP01023308">
    <property type="protein sequence ID" value="JAC35648.1"/>
    <property type="molecule type" value="Transcribed_RNA"/>
</dbReference>
<accession>A0A034V273</accession>